<name>A0ABW3JDP7_9HYPH</name>
<organism evidence="2 3">
    <name type="scientific">Methyloligella solikamskensis</name>
    <dbReference type="NCBI Taxonomy" id="1177756"/>
    <lineage>
        <taxon>Bacteria</taxon>
        <taxon>Pseudomonadati</taxon>
        <taxon>Pseudomonadota</taxon>
        <taxon>Alphaproteobacteria</taxon>
        <taxon>Hyphomicrobiales</taxon>
        <taxon>Hyphomicrobiaceae</taxon>
        <taxon>Methyloligella</taxon>
    </lineage>
</organism>
<accession>A0ABW3JDP7</accession>
<keyword evidence="3" id="KW-1185">Reference proteome</keyword>
<keyword evidence="1" id="KW-0732">Signal</keyword>
<dbReference type="Proteomes" id="UP001597102">
    <property type="component" value="Unassembled WGS sequence"/>
</dbReference>
<reference evidence="3" key="1">
    <citation type="journal article" date="2019" name="Int. J. Syst. Evol. Microbiol.">
        <title>The Global Catalogue of Microorganisms (GCM) 10K type strain sequencing project: providing services to taxonomists for standard genome sequencing and annotation.</title>
        <authorList>
            <consortium name="The Broad Institute Genomics Platform"/>
            <consortium name="The Broad Institute Genome Sequencing Center for Infectious Disease"/>
            <person name="Wu L."/>
            <person name="Ma J."/>
        </authorList>
    </citation>
    <scope>NUCLEOTIDE SEQUENCE [LARGE SCALE GENOMIC DNA]</scope>
    <source>
        <strain evidence="3">CCUG 61697</strain>
    </source>
</reference>
<dbReference type="RefSeq" id="WP_379091462.1">
    <property type="nucleotide sequence ID" value="NZ_JBHTJO010000002.1"/>
</dbReference>
<proteinExistence type="predicted"/>
<feature type="chain" id="PRO_5045732755" evidence="1">
    <location>
        <begin position="30"/>
        <end position="94"/>
    </location>
</feature>
<protein>
    <submittedName>
        <fullName evidence="2">Uncharacterized protein</fullName>
    </submittedName>
</protein>
<evidence type="ECO:0000313" key="2">
    <source>
        <dbReference type="EMBL" id="MFD0988414.1"/>
    </source>
</evidence>
<gene>
    <name evidence="2" type="ORF">ACFQ2F_15045</name>
</gene>
<dbReference type="EMBL" id="JBHTJO010000002">
    <property type="protein sequence ID" value="MFD0988414.1"/>
    <property type="molecule type" value="Genomic_DNA"/>
</dbReference>
<feature type="signal peptide" evidence="1">
    <location>
        <begin position="1"/>
        <end position="29"/>
    </location>
</feature>
<sequence length="94" mass="11560">MLKKMLLGAAALGLVALAPLTMVATPAQASSFSIEIGNRWDRGHHYGHRYDRHRHYGYHDRYHHDRRYHAYRHHDYHRDRYSNSWAHRYYRNWW</sequence>
<evidence type="ECO:0000256" key="1">
    <source>
        <dbReference type="SAM" id="SignalP"/>
    </source>
</evidence>
<evidence type="ECO:0000313" key="3">
    <source>
        <dbReference type="Proteomes" id="UP001597102"/>
    </source>
</evidence>
<comment type="caution">
    <text evidence="2">The sequence shown here is derived from an EMBL/GenBank/DDBJ whole genome shotgun (WGS) entry which is preliminary data.</text>
</comment>